<sequence>MFSKEKSAQRTYTAGQYRIPNGLYPRRTFGKASTLKSLLGSTIYLLEKTRVQTEDLKNSSSLSLHNHKSGRGNGQVFIEAGFQDHPKDNT</sequence>
<organism evidence="1 2">
    <name type="scientific">Mesorhabditis spiculigera</name>
    <dbReference type="NCBI Taxonomy" id="96644"/>
    <lineage>
        <taxon>Eukaryota</taxon>
        <taxon>Metazoa</taxon>
        <taxon>Ecdysozoa</taxon>
        <taxon>Nematoda</taxon>
        <taxon>Chromadorea</taxon>
        <taxon>Rhabditida</taxon>
        <taxon>Rhabditina</taxon>
        <taxon>Rhabditomorpha</taxon>
        <taxon>Rhabditoidea</taxon>
        <taxon>Rhabditidae</taxon>
        <taxon>Mesorhabditinae</taxon>
        <taxon>Mesorhabditis</taxon>
    </lineage>
</organism>
<evidence type="ECO:0000313" key="1">
    <source>
        <dbReference type="EMBL" id="CAJ0568531.1"/>
    </source>
</evidence>
<keyword evidence="2" id="KW-1185">Reference proteome</keyword>
<gene>
    <name evidence="1" type="ORF">MSPICULIGERA_LOCUS7048</name>
</gene>
<accession>A0AA36CHS9</accession>
<reference evidence="1" key="1">
    <citation type="submission" date="2023-06" db="EMBL/GenBank/DDBJ databases">
        <authorList>
            <person name="Delattre M."/>
        </authorList>
    </citation>
    <scope>NUCLEOTIDE SEQUENCE</scope>
    <source>
        <strain evidence="1">AF72</strain>
    </source>
</reference>
<comment type="caution">
    <text evidence="1">The sequence shown here is derived from an EMBL/GenBank/DDBJ whole genome shotgun (WGS) entry which is preliminary data.</text>
</comment>
<protein>
    <submittedName>
        <fullName evidence="1">Uncharacterized protein</fullName>
    </submittedName>
</protein>
<proteinExistence type="predicted"/>
<dbReference type="AlphaFoldDB" id="A0AA36CHS9"/>
<evidence type="ECO:0000313" key="2">
    <source>
        <dbReference type="Proteomes" id="UP001177023"/>
    </source>
</evidence>
<name>A0AA36CHS9_9BILA</name>
<dbReference type="Proteomes" id="UP001177023">
    <property type="component" value="Unassembled WGS sequence"/>
</dbReference>
<dbReference type="EMBL" id="CATQJA010001757">
    <property type="protein sequence ID" value="CAJ0568531.1"/>
    <property type="molecule type" value="Genomic_DNA"/>
</dbReference>
<feature type="non-terminal residue" evidence="1">
    <location>
        <position position="1"/>
    </location>
</feature>